<dbReference type="InterPro" id="IPR020892">
    <property type="entry name" value="Cyclophilin-type_PPIase_CS"/>
</dbReference>
<dbReference type="InterPro" id="IPR002130">
    <property type="entry name" value="Cyclophilin-type_PPIase_dom"/>
</dbReference>
<dbReference type="PANTHER" id="PTHR45625:SF4">
    <property type="entry name" value="PEPTIDYLPROLYL ISOMERASE DOMAIN AND WD REPEAT-CONTAINING PROTEIN 1"/>
    <property type="match status" value="1"/>
</dbReference>
<dbReference type="GO" id="GO:0006457">
    <property type="term" value="P:protein folding"/>
    <property type="evidence" value="ECO:0007669"/>
    <property type="project" value="InterPro"/>
</dbReference>
<evidence type="ECO:0000259" key="5">
    <source>
        <dbReference type="PROSITE" id="PS50072"/>
    </source>
</evidence>
<keyword evidence="4" id="KW-0732">Signal</keyword>
<proteinExistence type="inferred from homology"/>
<feature type="signal peptide" evidence="4">
    <location>
        <begin position="1"/>
        <end position="24"/>
    </location>
</feature>
<sequence>MKYMKQLLLTLFAFVSLFTMQAQTATAPVLPKEDYVVTISTSYGNIVLLLYDQTPLHKKNFIDLAQKHFYDGTTFHRVILDFMIQGGDPNSKDSITSNDGIGGPGYTIPAEFNPNLKHDKGALAAARMGDEANPQRASSGSQFYIVQNKKGTPFLDNSYTVFGQTISGFDVIDKIAQVQVDGASRPLKNVPMKVTAVKMKTKKIIKLYDCEWFYKV</sequence>
<dbReference type="PRINTS" id="PR00153">
    <property type="entry name" value="CSAPPISMRASE"/>
</dbReference>
<keyword evidence="3 4" id="KW-0413">Isomerase</keyword>
<dbReference type="AlphaFoldDB" id="A0A6N4SNB8"/>
<evidence type="ECO:0000256" key="3">
    <source>
        <dbReference type="ARBA" id="ARBA00023235"/>
    </source>
</evidence>
<comment type="catalytic activity">
    <reaction evidence="4">
        <text>[protein]-peptidylproline (omega=180) = [protein]-peptidylproline (omega=0)</text>
        <dbReference type="Rhea" id="RHEA:16237"/>
        <dbReference type="Rhea" id="RHEA-COMP:10747"/>
        <dbReference type="Rhea" id="RHEA-COMP:10748"/>
        <dbReference type="ChEBI" id="CHEBI:83833"/>
        <dbReference type="ChEBI" id="CHEBI:83834"/>
        <dbReference type="EC" id="5.2.1.8"/>
    </reaction>
</comment>
<dbReference type="InterPro" id="IPR029000">
    <property type="entry name" value="Cyclophilin-like_dom_sf"/>
</dbReference>
<dbReference type="PROSITE" id="PS00170">
    <property type="entry name" value="CSA_PPIASE_1"/>
    <property type="match status" value="1"/>
</dbReference>
<dbReference type="CDD" id="cd00317">
    <property type="entry name" value="cyclophilin"/>
    <property type="match status" value="1"/>
</dbReference>
<dbReference type="Gene3D" id="2.40.100.10">
    <property type="entry name" value="Cyclophilin-like"/>
    <property type="match status" value="1"/>
</dbReference>
<dbReference type="SUPFAM" id="SSF50891">
    <property type="entry name" value="Cyclophilin-like"/>
    <property type="match status" value="1"/>
</dbReference>
<dbReference type="Proteomes" id="UP000001822">
    <property type="component" value="Chromosome"/>
</dbReference>
<comment type="similarity">
    <text evidence="1 4">Belongs to the cyclophilin-type PPIase family.</text>
</comment>
<accession>A0A6N4SNB8</accession>
<dbReference type="EC" id="5.2.1.8" evidence="4"/>
<feature type="chain" id="PRO_5027146378" description="Peptidyl-prolyl cis-trans isomerase" evidence="4">
    <location>
        <begin position="25"/>
        <end position="216"/>
    </location>
</feature>
<dbReference type="Pfam" id="PF00160">
    <property type="entry name" value="Pro_isomerase"/>
    <property type="match status" value="1"/>
</dbReference>
<protein>
    <recommendedName>
        <fullName evidence="4">Peptidyl-prolyl cis-trans isomerase</fullName>
        <shortName evidence="4">PPIase</shortName>
        <ecNumber evidence="4">5.2.1.8</ecNumber>
    </recommendedName>
</protein>
<evidence type="ECO:0000256" key="2">
    <source>
        <dbReference type="ARBA" id="ARBA00023110"/>
    </source>
</evidence>
<evidence type="ECO:0000313" key="6">
    <source>
        <dbReference type="EMBL" id="ABG57782.1"/>
    </source>
</evidence>
<dbReference type="EMBL" id="CP000383">
    <property type="protein sequence ID" value="ABG57782.1"/>
    <property type="molecule type" value="Genomic_DNA"/>
</dbReference>
<feature type="domain" description="PPIase cyclophilin-type" evidence="5">
    <location>
        <begin position="36"/>
        <end position="197"/>
    </location>
</feature>
<reference evidence="6 7" key="1">
    <citation type="journal article" date="2007" name="Appl. Environ. Microbiol.">
        <title>Genome sequence of the cellulolytic gliding bacterium Cytophaga hutchinsonii.</title>
        <authorList>
            <person name="Xie G."/>
            <person name="Bruce D.C."/>
            <person name="Challacombe J.F."/>
            <person name="Chertkov O."/>
            <person name="Detter J.C."/>
            <person name="Gilna P."/>
            <person name="Han C.S."/>
            <person name="Lucas S."/>
            <person name="Misra M."/>
            <person name="Myers G.L."/>
            <person name="Richardson P."/>
            <person name="Tapia R."/>
            <person name="Thayer N."/>
            <person name="Thompson L.S."/>
            <person name="Brettin T.S."/>
            <person name="Henrissat B."/>
            <person name="Wilson D.B."/>
            <person name="McBride M.J."/>
        </authorList>
    </citation>
    <scope>NUCLEOTIDE SEQUENCE [LARGE SCALE GENOMIC DNA]</scope>
    <source>
        <strain evidence="7">ATCC 33406 / DSM 1761 / CIP 103989 / NBRC 15051 / NCIMB 9469 / D465</strain>
    </source>
</reference>
<dbReference type="KEGG" id="chu:CHU_0493"/>
<dbReference type="PROSITE" id="PS50072">
    <property type="entry name" value="CSA_PPIASE_2"/>
    <property type="match status" value="1"/>
</dbReference>
<name>A0A6N4SNB8_CYTH3</name>
<keyword evidence="2 4" id="KW-0697">Rotamase</keyword>
<evidence type="ECO:0000313" key="7">
    <source>
        <dbReference type="Proteomes" id="UP000001822"/>
    </source>
</evidence>
<organism evidence="6 7">
    <name type="scientific">Cytophaga hutchinsonii (strain ATCC 33406 / DSM 1761 / CIP 103989 / NBRC 15051 / NCIMB 9469 / D465)</name>
    <dbReference type="NCBI Taxonomy" id="269798"/>
    <lineage>
        <taxon>Bacteria</taxon>
        <taxon>Pseudomonadati</taxon>
        <taxon>Bacteroidota</taxon>
        <taxon>Cytophagia</taxon>
        <taxon>Cytophagales</taxon>
        <taxon>Cytophagaceae</taxon>
        <taxon>Cytophaga</taxon>
    </lineage>
</organism>
<keyword evidence="7" id="KW-1185">Reference proteome</keyword>
<dbReference type="GO" id="GO:0003755">
    <property type="term" value="F:peptidyl-prolyl cis-trans isomerase activity"/>
    <property type="evidence" value="ECO:0007669"/>
    <property type="project" value="UniProtKB-UniRule"/>
</dbReference>
<dbReference type="InterPro" id="IPR044666">
    <property type="entry name" value="Cyclophilin_A-like"/>
</dbReference>
<evidence type="ECO:0000256" key="4">
    <source>
        <dbReference type="RuleBase" id="RU363019"/>
    </source>
</evidence>
<dbReference type="PANTHER" id="PTHR45625">
    <property type="entry name" value="PEPTIDYL-PROLYL CIS-TRANS ISOMERASE-RELATED"/>
    <property type="match status" value="1"/>
</dbReference>
<gene>
    <name evidence="6" type="primary">ppiC</name>
    <name evidence="6" type="ordered locus">CHU_0493</name>
</gene>
<dbReference type="RefSeq" id="WP_011583898.1">
    <property type="nucleotide sequence ID" value="NC_008255.1"/>
</dbReference>
<evidence type="ECO:0000256" key="1">
    <source>
        <dbReference type="ARBA" id="ARBA00007365"/>
    </source>
</evidence>
<comment type="function">
    <text evidence="4">PPIases accelerate the folding of proteins. It catalyzes the cis-trans isomerization of proline imidic peptide bonds in oligopeptides.</text>
</comment>